<feature type="transmembrane region" description="Helical" evidence="6">
    <location>
        <begin position="348"/>
        <end position="365"/>
    </location>
</feature>
<proteinExistence type="predicted"/>
<dbReference type="InterPro" id="IPR002293">
    <property type="entry name" value="AA/rel_permease1"/>
</dbReference>
<feature type="transmembrane region" description="Helical" evidence="6">
    <location>
        <begin position="405"/>
        <end position="425"/>
    </location>
</feature>
<feature type="transmembrane region" description="Helical" evidence="6">
    <location>
        <begin position="371"/>
        <end position="390"/>
    </location>
</feature>
<feature type="domain" description="UspA" evidence="7">
    <location>
        <begin position="615"/>
        <end position="740"/>
    </location>
</feature>
<dbReference type="Gene3D" id="1.20.1740.10">
    <property type="entry name" value="Amino acid/polyamine transporter I"/>
    <property type="match status" value="1"/>
</dbReference>
<evidence type="ECO:0000256" key="1">
    <source>
        <dbReference type="ARBA" id="ARBA00004651"/>
    </source>
</evidence>
<dbReference type="AlphaFoldDB" id="A0A1G2PKG9"/>
<dbReference type="InterPro" id="IPR050367">
    <property type="entry name" value="APC_superfamily"/>
</dbReference>
<feature type="transmembrane region" description="Helical" evidence="6">
    <location>
        <begin position="21"/>
        <end position="42"/>
    </location>
</feature>
<feature type="transmembrane region" description="Helical" evidence="6">
    <location>
        <begin position="243"/>
        <end position="266"/>
    </location>
</feature>
<comment type="caution">
    <text evidence="8">The sequence shown here is derived from an EMBL/GenBank/DDBJ whole genome shotgun (WGS) entry which is preliminary data.</text>
</comment>
<comment type="subcellular location">
    <subcellularLocation>
        <location evidence="1">Cell membrane</location>
        <topology evidence="1">Multi-pass membrane protein</topology>
    </subcellularLocation>
</comment>
<keyword evidence="3 6" id="KW-0812">Transmembrane</keyword>
<dbReference type="SUPFAM" id="SSF52402">
    <property type="entry name" value="Adenine nucleotide alpha hydrolases-like"/>
    <property type="match status" value="2"/>
</dbReference>
<keyword evidence="4 6" id="KW-1133">Transmembrane helix</keyword>
<evidence type="ECO:0000256" key="6">
    <source>
        <dbReference type="SAM" id="Phobius"/>
    </source>
</evidence>
<evidence type="ECO:0000259" key="7">
    <source>
        <dbReference type="Pfam" id="PF00582"/>
    </source>
</evidence>
<dbReference type="GO" id="GO:0022857">
    <property type="term" value="F:transmembrane transporter activity"/>
    <property type="evidence" value="ECO:0007669"/>
    <property type="project" value="InterPro"/>
</dbReference>
<accession>A0A1G2PKG9</accession>
<dbReference type="InterPro" id="IPR006016">
    <property type="entry name" value="UspA"/>
</dbReference>
<feature type="transmembrane region" description="Helical" evidence="6">
    <location>
        <begin position="136"/>
        <end position="155"/>
    </location>
</feature>
<dbReference type="STRING" id="1802362.A2806_03865"/>
<keyword evidence="2" id="KW-1003">Cell membrane</keyword>
<dbReference type="Pfam" id="PF00582">
    <property type="entry name" value="Usp"/>
    <property type="match status" value="1"/>
</dbReference>
<dbReference type="EMBL" id="MHSS01000002">
    <property type="protein sequence ID" value="OHA48806.1"/>
    <property type="molecule type" value="Genomic_DNA"/>
</dbReference>
<evidence type="ECO:0000313" key="9">
    <source>
        <dbReference type="Proteomes" id="UP000177629"/>
    </source>
</evidence>
<dbReference type="PANTHER" id="PTHR42770:SF11">
    <property type="entry name" value="INNER MEMBRANE TRANSPORT PROTEIN YBAT"/>
    <property type="match status" value="1"/>
</dbReference>
<keyword evidence="5 6" id="KW-0472">Membrane</keyword>
<dbReference type="Pfam" id="PF13520">
    <property type="entry name" value="AA_permease_2"/>
    <property type="match status" value="1"/>
</dbReference>
<evidence type="ECO:0000313" key="8">
    <source>
        <dbReference type="EMBL" id="OHA48806.1"/>
    </source>
</evidence>
<evidence type="ECO:0000256" key="5">
    <source>
        <dbReference type="ARBA" id="ARBA00023136"/>
    </source>
</evidence>
<sequence length="757" mass="81621">MIQSPHKTPHGLEKVLGSGGVIFLGVGAILGGGVFTLLGATIGLGGGWGTLLAISGLSIGFLGIVAIYAELGTAFPEAGGGYIWVREGLGDLQGFMAGWLSWFAHAAACGLYAVSFGFYAVTFLKFIRVPILFNEHLLQLTAAAGIIAVFGFFNWKGMRALSAAGGVVTAIVLVVLGIFVVAGLLVFFQAPAAHLGKLSPAAPNGIIGILAAMSLFFIAFEGSEIQTQAAEEMQNPSRDLPRALFLTRMIIVVIYLLVTFALITGFSDSENVSGAIGREGAEALPAAAAALFPYGALVIIIGGLLVNVAALNATIFSSSHVVLAMARARHVLQGLAAIHSKNRTPHRAVILSTLFIIALALFFSLEEIASLADLMFVLLFLQATVTFIALRKRRPHIARPWRAPLFPYMPIATIFFLGLLGVILVTHVAPVAGIIGAIWVLLGLVNYYAYATPMERAEIEDATVFSHSWKSGVLAQYRILLPLANETYSQALFNLSLALAQERTPAEIIVLRVEEKSAGHPQNNNTHRKIEQSLQELTEQGRAANVSTETLFLEDVDPLHAIFGMLRMHHINMVITGWDGVARQDRIFSGRVDAMLREARADLLVVKLADLENLKRVLVCIPPEGGRHLRYVGRVANSLAGTFGGTINVVGVISPGLPEQQHVAQEQNMLRNIARMRLKVPASVHLLRHLSPSQAILEIEEDFDVIVMGAARERFFAEMRAGSVASRVARETQKTAIIVKGHQGILPPFLTYLKERT</sequence>
<feature type="transmembrane region" description="Helical" evidence="6">
    <location>
        <begin position="202"/>
        <end position="222"/>
    </location>
</feature>
<dbReference type="PANTHER" id="PTHR42770">
    <property type="entry name" value="AMINO ACID TRANSPORTER-RELATED"/>
    <property type="match status" value="1"/>
</dbReference>
<feature type="transmembrane region" description="Helical" evidence="6">
    <location>
        <begin position="48"/>
        <end position="69"/>
    </location>
</feature>
<feature type="transmembrane region" description="Helical" evidence="6">
    <location>
        <begin position="431"/>
        <end position="450"/>
    </location>
</feature>
<dbReference type="GO" id="GO:0005886">
    <property type="term" value="C:plasma membrane"/>
    <property type="evidence" value="ECO:0007669"/>
    <property type="project" value="UniProtKB-SubCell"/>
</dbReference>
<dbReference type="Gene3D" id="3.40.50.12370">
    <property type="match status" value="1"/>
</dbReference>
<evidence type="ECO:0000256" key="4">
    <source>
        <dbReference type="ARBA" id="ARBA00022989"/>
    </source>
</evidence>
<evidence type="ECO:0000256" key="2">
    <source>
        <dbReference type="ARBA" id="ARBA00022475"/>
    </source>
</evidence>
<organism evidence="8 9">
    <name type="scientific">Candidatus Terrybacteria bacterium RIFCSPHIGHO2_01_FULL_48_17</name>
    <dbReference type="NCBI Taxonomy" id="1802362"/>
    <lineage>
        <taxon>Bacteria</taxon>
        <taxon>Candidatus Terryibacteriota</taxon>
    </lineage>
</organism>
<feature type="transmembrane region" description="Helical" evidence="6">
    <location>
        <begin position="167"/>
        <end position="190"/>
    </location>
</feature>
<protein>
    <recommendedName>
        <fullName evidence="7">UspA domain-containing protein</fullName>
    </recommendedName>
</protein>
<gene>
    <name evidence="8" type="ORF">A2806_03865</name>
</gene>
<dbReference type="Proteomes" id="UP000177629">
    <property type="component" value="Unassembled WGS sequence"/>
</dbReference>
<reference evidence="8 9" key="1">
    <citation type="journal article" date="2016" name="Nat. Commun.">
        <title>Thousands of microbial genomes shed light on interconnected biogeochemical processes in an aquifer system.</title>
        <authorList>
            <person name="Anantharaman K."/>
            <person name="Brown C.T."/>
            <person name="Hug L.A."/>
            <person name="Sharon I."/>
            <person name="Castelle C.J."/>
            <person name="Probst A.J."/>
            <person name="Thomas B.C."/>
            <person name="Singh A."/>
            <person name="Wilkins M.J."/>
            <person name="Karaoz U."/>
            <person name="Brodie E.L."/>
            <person name="Williams K.H."/>
            <person name="Hubbard S.S."/>
            <person name="Banfield J.F."/>
        </authorList>
    </citation>
    <scope>NUCLEOTIDE SEQUENCE [LARGE SCALE GENOMIC DNA]</scope>
</reference>
<feature type="transmembrane region" description="Helical" evidence="6">
    <location>
        <begin position="102"/>
        <end position="124"/>
    </location>
</feature>
<evidence type="ECO:0000256" key="3">
    <source>
        <dbReference type="ARBA" id="ARBA00022692"/>
    </source>
</evidence>
<name>A0A1G2PKG9_9BACT</name>
<feature type="transmembrane region" description="Helical" evidence="6">
    <location>
        <begin position="286"/>
        <end position="310"/>
    </location>
</feature>